<sequence>MKKASNNLVQKTKKQKIWLGIFWTVVPTSIVGILGGAIYFIHKNSRSLEKEFYSPSDFEKEINKIELSSSIEISQNAKTIYNNYLKNKKFKEEQLEKNPNNNLPSAIFDPHKAITSIVSNNLTYNQQRTIIFTYTDLKYNENEPDVLEVFYDVNLNLEYAKGVFEWKWIQNTDKSKYYHQRSQKISFVSWSEDWDSNIEFKKAFSNHEEDIKRIITHRENENDSTGEEWFASEKFQEDVFNWFKNIVIESNVAPNIYSLENYDILAYITKERPYVSWIPTKGLNNLEINYYYQHKTDPKIKSEPRRKIFTINNV</sequence>
<dbReference type="Proteomes" id="UP000249865">
    <property type="component" value="Chromosome"/>
</dbReference>
<dbReference type="OrthoDB" id="396847at2"/>
<dbReference type="EMBL" id="CP030103">
    <property type="protein sequence ID" value="AWX42845.1"/>
    <property type="molecule type" value="Genomic_DNA"/>
</dbReference>
<dbReference type="AlphaFoldDB" id="A0A2Z4LM60"/>
<reference evidence="2" key="1">
    <citation type="submission" date="2018-06" db="EMBL/GenBank/DDBJ databases">
        <title>Complete genome sequences of Mycoplasma anatis, M. anseris and M. cloacale type strains.</title>
        <authorList>
            <person name="Grozner D."/>
            <person name="Forro B."/>
            <person name="Sulyok K.M."/>
            <person name="Marton S."/>
            <person name="Kreizinger Z."/>
            <person name="Banyai K."/>
            <person name="Gyuranecz M."/>
        </authorList>
    </citation>
    <scope>NUCLEOTIDE SEQUENCE [LARGE SCALE GENOMIC DNA]</scope>
    <source>
        <strain evidence="2">NCTC 10199</strain>
    </source>
</reference>
<name>A0A2Z4LM60_9BACT</name>
<evidence type="ECO:0000313" key="1">
    <source>
        <dbReference type="EMBL" id="AWX42845.1"/>
    </source>
</evidence>
<gene>
    <name evidence="1" type="ORF">DK849_02090</name>
</gene>
<accession>A0A2Z4LM60</accession>
<keyword evidence="2" id="KW-1185">Reference proteome</keyword>
<proteinExistence type="predicted"/>
<evidence type="ECO:0000313" key="2">
    <source>
        <dbReference type="Proteomes" id="UP000249865"/>
    </source>
</evidence>
<organism evidence="1 2">
    <name type="scientific">Metamycoplasma cloacale</name>
    <dbReference type="NCBI Taxonomy" id="92401"/>
    <lineage>
        <taxon>Bacteria</taxon>
        <taxon>Bacillati</taxon>
        <taxon>Mycoplasmatota</taxon>
        <taxon>Mycoplasmoidales</taxon>
        <taxon>Metamycoplasmataceae</taxon>
        <taxon>Metamycoplasma</taxon>
    </lineage>
</organism>
<protein>
    <submittedName>
        <fullName evidence="1">Uncharacterized protein</fullName>
    </submittedName>
</protein>
<dbReference type="RefSeq" id="WP_029330315.1">
    <property type="nucleotide sequence ID" value="NZ_CP030103.1"/>
</dbReference>
<dbReference type="KEGG" id="mclo:DK849_02090"/>